<evidence type="ECO:0000256" key="1">
    <source>
        <dbReference type="ARBA" id="ARBA00001947"/>
    </source>
</evidence>
<dbReference type="InterPro" id="IPR014187">
    <property type="entry name" value="ADH_Zn_typ-2"/>
</dbReference>
<keyword evidence="5 8" id="KW-0560">Oxidoreductase</keyword>
<dbReference type="AlphaFoldDB" id="A0A6S7DM47"/>
<name>A0A6S7DM47_9BURK</name>
<feature type="region of interest" description="Disordered" evidence="6">
    <location>
        <begin position="1"/>
        <end position="22"/>
    </location>
</feature>
<comment type="cofactor">
    <cofactor evidence="1">
        <name>Zn(2+)</name>
        <dbReference type="ChEBI" id="CHEBI:29105"/>
    </cofactor>
</comment>
<evidence type="ECO:0000256" key="4">
    <source>
        <dbReference type="ARBA" id="ARBA00022833"/>
    </source>
</evidence>
<dbReference type="InterPro" id="IPR011032">
    <property type="entry name" value="GroES-like_sf"/>
</dbReference>
<sequence>MSQPTRGASLALERRPTPRPAAGQVRLKVEACAVCRTDLHVVDGDLPGLRYPVTPGHEVVGVVEETGAGVDPRLLGRRMGAAWLAWTCGRCAFCLSGRENLCDAAAFTGYTRDGGFASHMLAEAAYLYPLPQDGAAESMAPWMCAGLIGWRALRAAGEATRLGVYGFGSAGQVLARVCAWQRRRVHAFTRPGDTAAQQHARALGAVWAGDSGQAPPEPLDAAIIFAPLGELVPMALQAVRKGGCVVCGGIHMTDIPAFPYRLLWGERKLVSVANLTRADGREFLALASAAGVHCDIHTYPLEHANAALEDLRQGRLQATAVLIP</sequence>
<proteinExistence type="inferred from homology"/>
<evidence type="ECO:0000259" key="7">
    <source>
        <dbReference type="Pfam" id="PF08240"/>
    </source>
</evidence>
<dbReference type="Proteomes" id="UP000494272">
    <property type="component" value="Unassembled WGS sequence"/>
</dbReference>
<dbReference type="Pfam" id="PF08240">
    <property type="entry name" value="ADH_N"/>
    <property type="match status" value="1"/>
</dbReference>
<evidence type="ECO:0000256" key="3">
    <source>
        <dbReference type="ARBA" id="ARBA00022723"/>
    </source>
</evidence>
<dbReference type="InterPro" id="IPR013154">
    <property type="entry name" value="ADH-like_N"/>
</dbReference>
<evidence type="ECO:0000256" key="6">
    <source>
        <dbReference type="SAM" id="MobiDB-lite"/>
    </source>
</evidence>
<organism evidence="8 9">
    <name type="scientific">Achromobacter dolens</name>
    <dbReference type="NCBI Taxonomy" id="1287738"/>
    <lineage>
        <taxon>Bacteria</taxon>
        <taxon>Pseudomonadati</taxon>
        <taxon>Pseudomonadota</taxon>
        <taxon>Betaproteobacteria</taxon>
        <taxon>Burkholderiales</taxon>
        <taxon>Alcaligenaceae</taxon>
        <taxon>Achromobacter</taxon>
    </lineage>
</organism>
<dbReference type="InterPro" id="IPR002328">
    <property type="entry name" value="ADH_Zn_CS"/>
</dbReference>
<dbReference type="PANTHER" id="PTHR42940:SF8">
    <property type="entry name" value="VACUOLAR PROTEIN SORTING-ASSOCIATED PROTEIN 11"/>
    <property type="match status" value="1"/>
</dbReference>
<keyword evidence="3" id="KW-0479">Metal-binding</keyword>
<dbReference type="PROSITE" id="PS00059">
    <property type="entry name" value="ADH_ZINC"/>
    <property type="match status" value="1"/>
</dbReference>
<accession>A0A6S7DM47</accession>
<dbReference type="GO" id="GO:0004022">
    <property type="term" value="F:alcohol dehydrogenase (NAD+) activity"/>
    <property type="evidence" value="ECO:0007669"/>
    <property type="project" value="UniProtKB-EC"/>
</dbReference>
<dbReference type="Gene3D" id="3.90.180.10">
    <property type="entry name" value="Medium-chain alcohol dehydrogenases, catalytic domain"/>
    <property type="match status" value="1"/>
</dbReference>
<comment type="similarity">
    <text evidence="2">Belongs to the zinc-containing alcohol dehydrogenase family.</text>
</comment>
<dbReference type="SUPFAM" id="SSF51735">
    <property type="entry name" value="NAD(P)-binding Rossmann-fold domains"/>
    <property type="match status" value="1"/>
</dbReference>
<dbReference type="EC" id="1.1.1.1" evidence="8"/>
<dbReference type="InterPro" id="IPR036291">
    <property type="entry name" value="NAD(P)-bd_dom_sf"/>
</dbReference>
<dbReference type="GO" id="GO:0008270">
    <property type="term" value="F:zinc ion binding"/>
    <property type="evidence" value="ECO:0007669"/>
    <property type="project" value="InterPro"/>
</dbReference>
<feature type="domain" description="Alcohol dehydrogenase-like N-terminal" evidence="7">
    <location>
        <begin position="22"/>
        <end position="132"/>
    </location>
</feature>
<dbReference type="EMBL" id="CADIKW010000009">
    <property type="protein sequence ID" value="CAB3891071.1"/>
    <property type="molecule type" value="Genomic_DNA"/>
</dbReference>
<evidence type="ECO:0000256" key="2">
    <source>
        <dbReference type="ARBA" id="ARBA00008072"/>
    </source>
</evidence>
<dbReference type="GO" id="GO:0005737">
    <property type="term" value="C:cytoplasm"/>
    <property type="evidence" value="ECO:0007669"/>
    <property type="project" value="TreeGrafter"/>
</dbReference>
<protein>
    <submittedName>
        <fullName evidence="8">Putative alcohol dehydrogenase AdhA</fullName>
        <ecNumber evidence="8">1.1.1.1</ecNumber>
    </submittedName>
</protein>
<dbReference type="SUPFAM" id="SSF50129">
    <property type="entry name" value="GroES-like"/>
    <property type="match status" value="1"/>
</dbReference>
<keyword evidence="9" id="KW-1185">Reference proteome</keyword>
<dbReference type="PANTHER" id="PTHR42940">
    <property type="entry name" value="ALCOHOL DEHYDROGENASE 1-RELATED"/>
    <property type="match status" value="1"/>
</dbReference>
<dbReference type="Gene3D" id="3.40.50.720">
    <property type="entry name" value="NAD(P)-binding Rossmann-like Domain"/>
    <property type="match status" value="1"/>
</dbReference>
<evidence type="ECO:0000313" key="9">
    <source>
        <dbReference type="Proteomes" id="UP000494272"/>
    </source>
</evidence>
<evidence type="ECO:0000313" key="8">
    <source>
        <dbReference type="EMBL" id="CAB3891071.1"/>
    </source>
</evidence>
<reference evidence="8 9" key="1">
    <citation type="submission" date="2020-04" db="EMBL/GenBank/DDBJ databases">
        <authorList>
            <person name="De Canck E."/>
        </authorList>
    </citation>
    <scope>NUCLEOTIDE SEQUENCE [LARGE SCALE GENOMIC DNA]</scope>
    <source>
        <strain evidence="8 9">LMG 26841</strain>
    </source>
</reference>
<gene>
    <name evidence="8" type="primary">adhA</name>
    <name evidence="8" type="ORF">LMG26841_03974</name>
</gene>
<dbReference type="NCBIfam" id="TIGR02822">
    <property type="entry name" value="adh_fam_2"/>
    <property type="match status" value="1"/>
</dbReference>
<evidence type="ECO:0000256" key="5">
    <source>
        <dbReference type="ARBA" id="ARBA00023002"/>
    </source>
</evidence>
<keyword evidence="4" id="KW-0862">Zinc</keyword>